<keyword evidence="6" id="KW-1185">Reference proteome</keyword>
<evidence type="ECO:0000256" key="2">
    <source>
        <dbReference type="ARBA" id="ARBA00023002"/>
    </source>
</evidence>
<dbReference type="SUPFAM" id="SSF51735">
    <property type="entry name" value="NAD(P)-binding Rossmann-fold domains"/>
    <property type="match status" value="1"/>
</dbReference>
<dbReference type="CDD" id="cd08249">
    <property type="entry name" value="enoyl_reductase_like"/>
    <property type="match status" value="1"/>
</dbReference>
<dbReference type="SUPFAM" id="SSF50129">
    <property type="entry name" value="GroES-like"/>
    <property type="match status" value="1"/>
</dbReference>
<dbReference type="EMBL" id="JAQJAN010000013">
    <property type="protein sequence ID" value="KAJ5712660.1"/>
    <property type="molecule type" value="Genomic_DNA"/>
</dbReference>
<evidence type="ECO:0000259" key="4">
    <source>
        <dbReference type="Pfam" id="PF08240"/>
    </source>
</evidence>
<dbReference type="Pfam" id="PF08240">
    <property type="entry name" value="ADH_N"/>
    <property type="match status" value="1"/>
</dbReference>
<gene>
    <name evidence="5" type="ORF">N7493_009128</name>
</gene>
<sequence>MSTQSALLLTEIGKPLVKGTLPKPDSYELKAKEVLVKITAAGLAPLDQKFRDKGDLGIGARLPAVISGDVVGEVIKGGPENEFPIGIHIFSQMLFSLPQGGALQEYTILNGEYAAAVPSNISDTEAALYPINLVTAAMSIFSANGLGLPLPKTPEASGFDYASQKVVIIGSGCNTGKLAVQLCKLAGIGTIIAIASTSNKAILEQYGATHVIARQDANINEQVRAIVGDELLYVYDAYTFGDLSLGASLLSNTKKGVLVHNGSGTISDAVLSEKKKGLDDKRILGFSHFIPEFGRLLWQKIPGWLIGGQIQPPAYKTIEGLDEVKVNEGLDEYAAGRSAERYHVKIA</sequence>
<comment type="similarity">
    <text evidence="1">Belongs to the zinc-containing alcohol dehydrogenase family.</text>
</comment>
<dbReference type="AlphaFoldDB" id="A0AAD6HG97"/>
<dbReference type="InterPro" id="IPR011032">
    <property type="entry name" value="GroES-like_sf"/>
</dbReference>
<dbReference type="Pfam" id="PF00107">
    <property type="entry name" value="ADH_zinc_N"/>
    <property type="match status" value="1"/>
</dbReference>
<accession>A0AAD6HG97</accession>
<evidence type="ECO:0000259" key="3">
    <source>
        <dbReference type="Pfam" id="PF00107"/>
    </source>
</evidence>
<dbReference type="InterPro" id="IPR013149">
    <property type="entry name" value="ADH-like_C"/>
</dbReference>
<dbReference type="InterPro" id="IPR013154">
    <property type="entry name" value="ADH-like_N"/>
</dbReference>
<dbReference type="Gene3D" id="3.90.180.10">
    <property type="entry name" value="Medium-chain alcohol dehydrogenases, catalytic domain"/>
    <property type="match status" value="1"/>
</dbReference>
<dbReference type="GO" id="GO:0016651">
    <property type="term" value="F:oxidoreductase activity, acting on NAD(P)H"/>
    <property type="evidence" value="ECO:0007669"/>
    <property type="project" value="InterPro"/>
</dbReference>
<proteinExistence type="inferred from homology"/>
<organism evidence="5 6">
    <name type="scientific">Penicillium malachiteum</name>
    <dbReference type="NCBI Taxonomy" id="1324776"/>
    <lineage>
        <taxon>Eukaryota</taxon>
        <taxon>Fungi</taxon>
        <taxon>Dikarya</taxon>
        <taxon>Ascomycota</taxon>
        <taxon>Pezizomycotina</taxon>
        <taxon>Eurotiomycetes</taxon>
        <taxon>Eurotiomycetidae</taxon>
        <taxon>Eurotiales</taxon>
        <taxon>Aspergillaceae</taxon>
        <taxon>Penicillium</taxon>
    </lineage>
</organism>
<dbReference type="InterPro" id="IPR036291">
    <property type="entry name" value="NAD(P)-bd_dom_sf"/>
</dbReference>
<evidence type="ECO:0000256" key="1">
    <source>
        <dbReference type="ARBA" id="ARBA00008072"/>
    </source>
</evidence>
<dbReference type="PANTHER" id="PTHR45348:SF2">
    <property type="entry name" value="ZINC-TYPE ALCOHOL DEHYDROGENASE-LIKE PROTEIN C2E1P3.01"/>
    <property type="match status" value="1"/>
</dbReference>
<evidence type="ECO:0000313" key="5">
    <source>
        <dbReference type="EMBL" id="KAJ5712660.1"/>
    </source>
</evidence>
<feature type="domain" description="Alcohol dehydrogenase-like C-terminal" evidence="3">
    <location>
        <begin position="176"/>
        <end position="286"/>
    </location>
</feature>
<name>A0AAD6HG97_9EURO</name>
<dbReference type="Gene3D" id="3.40.50.720">
    <property type="entry name" value="NAD(P)-binding Rossmann-like Domain"/>
    <property type="match status" value="1"/>
</dbReference>
<reference evidence="5" key="1">
    <citation type="journal article" date="2023" name="IMA Fungus">
        <title>Comparative genomic study of the Penicillium genus elucidates a diverse pangenome and 15 lateral gene transfer events.</title>
        <authorList>
            <person name="Petersen C."/>
            <person name="Sorensen T."/>
            <person name="Nielsen M.R."/>
            <person name="Sondergaard T.E."/>
            <person name="Sorensen J.L."/>
            <person name="Fitzpatrick D.A."/>
            <person name="Frisvad J.C."/>
            <person name="Nielsen K.L."/>
        </authorList>
    </citation>
    <scope>NUCLEOTIDE SEQUENCE</scope>
    <source>
        <strain evidence="5">IBT 17514</strain>
    </source>
</reference>
<feature type="domain" description="Alcohol dehydrogenase-like N-terminal" evidence="4">
    <location>
        <begin position="31"/>
        <end position="118"/>
    </location>
</feature>
<dbReference type="PANTHER" id="PTHR45348">
    <property type="entry name" value="HYPOTHETICAL OXIDOREDUCTASE (EUROFUNG)"/>
    <property type="match status" value="1"/>
</dbReference>
<reference evidence="5" key="2">
    <citation type="submission" date="2023-01" db="EMBL/GenBank/DDBJ databases">
        <authorList>
            <person name="Petersen C."/>
        </authorList>
    </citation>
    <scope>NUCLEOTIDE SEQUENCE</scope>
    <source>
        <strain evidence="5">IBT 17514</strain>
    </source>
</reference>
<dbReference type="InterPro" id="IPR047122">
    <property type="entry name" value="Trans-enoyl_RdTase-like"/>
</dbReference>
<keyword evidence="2" id="KW-0560">Oxidoreductase</keyword>
<protein>
    <submittedName>
        <fullName evidence="5">Dehydrogenase</fullName>
    </submittedName>
</protein>
<evidence type="ECO:0000313" key="6">
    <source>
        <dbReference type="Proteomes" id="UP001215712"/>
    </source>
</evidence>
<dbReference type="Proteomes" id="UP001215712">
    <property type="component" value="Unassembled WGS sequence"/>
</dbReference>
<comment type="caution">
    <text evidence="5">The sequence shown here is derived from an EMBL/GenBank/DDBJ whole genome shotgun (WGS) entry which is preliminary data.</text>
</comment>